<accession>A0A6A2X162</accession>
<keyword evidence="3" id="KW-1185">Reference proteome</keyword>
<feature type="compositionally biased region" description="Polar residues" evidence="1">
    <location>
        <begin position="71"/>
        <end position="83"/>
    </location>
</feature>
<dbReference type="PROSITE" id="PS00018">
    <property type="entry name" value="EF_HAND_1"/>
    <property type="match status" value="1"/>
</dbReference>
<dbReference type="InterPro" id="IPR018247">
    <property type="entry name" value="EF_Hand_1_Ca_BS"/>
</dbReference>
<evidence type="ECO:0008006" key="4">
    <source>
        <dbReference type="Google" id="ProtNLM"/>
    </source>
</evidence>
<dbReference type="Proteomes" id="UP000436088">
    <property type="component" value="Unassembled WGS sequence"/>
</dbReference>
<reference evidence="2" key="1">
    <citation type="submission" date="2019-09" db="EMBL/GenBank/DDBJ databases">
        <title>Draft genome information of white flower Hibiscus syriacus.</title>
        <authorList>
            <person name="Kim Y.-M."/>
        </authorList>
    </citation>
    <scope>NUCLEOTIDE SEQUENCE [LARGE SCALE GENOMIC DNA]</scope>
    <source>
        <strain evidence="2">YM2019G1</strain>
    </source>
</reference>
<dbReference type="EMBL" id="VEPZ02001717">
    <property type="protein sequence ID" value="KAE8662040.1"/>
    <property type="molecule type" value="Genomic_DNA"/>
</dbReference>
<comment type="caution">
    <text evidence="2">The sequence shown here is derived from an EMBL/GenBank/DDBJ whole genome shotgun (WGS) entry which is preliminary data.</text>
</comment>
<dbReference type="PANTHER" id="PTHR46238:SF8">
    <property type="entry name" value="ENDONUCLEASE_EXONUCLEASE_PHOSPHATASE DOMAIN-CONTAINING PROTEIN"/>
    <property type="match status" value="1"/>
</dbReference>
<protein>
    <recommendedName>
        <fullName evidence="4">EF-hand domain-containing protein</fullName>
    </recommendedName>
</protein>
<evidence type="ECO:0000256" key="1">
    <source>
        <dbReference type="SAM" id="MobiDB-lite"/>
    </source>
</evidence>
<dbReference type="AlphaFoldDB" id="A0A6A2X162"/>
<evidence type="ECO:0000313" key="3">
    <source>
        <dbReference type="Proteomes" id="UP000436088"/>
    </source>
</evidence>
<dbReference type="PANTHER" id="PTHR46238">
    <property type="entry name" value="REVERSE TRANSCRIPTASE DOMAIN-CONTAINING PROTEIN"/>
    <property type="match status" value="1"/>
</dbReference>
<feature type="compositionally biased region" description="Polar residues" evidence="1">
    <location>
        <begin position="18"/>
        <end position="31"/>
    </location>
</feature>
<proteinExistence type="predicted"/>
<evidence type="ECO:0000313" key="2">
    <source>
        <dbReference type="EMBL" id="KAE8662040.1"/>
    </source>
</evidence>
<organism evidence="2 3">
    <name type="scientific">Hibiscus syriacus</name>
    <name type="common">Rose of Sharon</name>
    <dbReference type="NCBI Taxonomy" id="106335"/>
    <lineage>
        <taxon>Eukaryota</taxon>
        <taxon>Viridiplantae</taxon>
        <taxon>Streptophyta</taxon>
        <taxon>Embryophyta</taxon>
        <taxon>Tracheophyta</taxon>
        <taxon>Spermatophyta</taxon>
        <taxon>Magnoliopsida</taxon>
        <taxon>eudicotyledons</taxon>
        <taxon>Gunneridae</taxon>
        <taxon>Pentapetalae</taxon>
        <taxon>rosids</taxon>
        <taxon>malvids</taxon>
        <taxon>Malvales</taxon>
        <taxon>Malvaceae</taxon>
        <taxon>Malvoideae</taxon>
        <taxon>Hibiscus</taxon>
    </lineage>
</organism>
<gene>
    <name evidence="2" type="ORF">F3Y22_tig00113721pilonHSYRG00141</name>
</gene>
<sequence>MRDGSLPTRGRRWASDTVPANTTLSSTTSPGSEYLSAEEFVEVTIDLQDDDTIILRSVEPGTAINVDEGSDTSASASRSPTIKRSSSNRFRQFSQELKAEAVAKARKLSQELKAELRKFSCGHGHTCQTVKGFDSALAARALRKQRAQLDRTRSGASKALRGLRVDKNDDGRITEAEVKEIIMLSASAIKIEGASGRICSFDHGRVGTQKDLDILSKGAAETLKFNMALILMPVCRNTITWLRSTKLGLFVPLGDNINFHKWRAATGVLCDKKVPLKLKEKFYRMTIRPALLYGSECWAIKKDHVRRIEVAEMRMLRWTCGRTLWDMITNSTIRMSLRVVSASEKLRERRLRWFGHVLRRLPSDAVRRVESITVDGARRRGRPRQKWEDCLRSDLMD</sequence>
<feature type="region of interest" description="Disordered" evidence="1">
    <location>
        <begin position="64"/>
        <end position="89"/>
    </location>
</feature>
<name>A0A6A2X162_HIBSY</name>
<feature type="region of interest" description="Disordered" evidence="1">
    <location>
        <begin position="1"/>
        <end position="31"/>
    </location>
</feature>